<dbReference type="GeneID" id="106013378"/>
<name>A0ABM1AB89_APLCA</name>
<feature type="compositionally biased region" description="Polar residues" evidence="1">
    <location>
        <begin position="1"/>
        <end position="18"/>
    </location>
</feature>
<dbReference type="RefSeq" id="XP_012944387.1">
    <property type="nucleotide sequence ID" value="XM_013088933.1"/>
</dbReference>
<evidence type="ECO:0000256" key="1">
    <source>
        <dbReference type="SAM" id="MobiDB-lite"/>
    </source>
</evidence>
<accession>A0ABM1AB89</accession>
<dbReference type="Proteomes" id="UP000694888">
    <property type="component" value="Unplaced"/>
</dbReference>
<proteinExistence type="predicted"/>
<sequence>MKNCQKSRSCHRAQNTSRLGKPSRCVPDRQTAPVVCAGTPRGRSAPRVLHNQGQGQGQGEGEGHGQNQSQGQDYCFRYDDGLSARLGAKRNPLLLRRIGAGEDFHFKHPHSPCEERPSRVLPAQPYSWRPPVCLLYNHPPKPAGRPRYLGLYSDLGPCPPNETVIKHF</sequence>
<protein>
    <submittedName>
        <fullName evidence="3">Uncharacterized protein LOC106013378</fullName>
    </submittedName>
</protein>
<reference evidence="3" key="1">
    <citation type="submission" date="2025-08" db="UniProtKB">
        <authorList>
            <consortium name="RefSeq"/>
        </authorList>
    </citation>
    <scope>IDENTIFICATION</scope>
</reference>
<keyword evidence="2" id="KW-1185">Reference proteome</keyword>
<evidence type="ECO:0000313" key="2">
    <source>
        <dbReference type="Proteomes" id="UP000694888"/>
    </source>
</evidence>
<gene>
    <name evidence="3" type="primary">LOC106013378</name>
</gene>
<organism evidence="2 3">
    <name type="scientific">Aplysia californica</name>
    <name type="common">California sea hare</name>
    <dbReference type="NCBI Taxonomy" id="6500"/>
    <lineage>
        <taxon>Eukaryota</taxon>
        <taxon>Metazoa</taxon>
        <taxon>Spiralia</taxon>
        <taxon>Lophotrochozoa</taxon>
        <taxon>Mollusca</taxon>
        <taxon>Gastropoda</taxon>
        <taxon>Heterobranchia</taxon>
        <taxon>Euthyneura</taxon>
        <taxon>Tectipleura</taxon>
        <taxon>Aplysiida</taxon>
        <taxon>Aplysioidea</taxon>
        <taxon>Aplysiidae</taxon>
        <taxon>Aplysia</taxon>
    </lineage>
</organism>
<evidence type="ECO:0000313" key="3">
    <source>
        <dbReference type="RefSeq" id="XP_012944387.1"/>
    </source>
</evidence>
<feature type="region of interest" description="Disordered" evidence="1">
    <location>
        <begin position="1"/>
        <end position="74"/>
    </location>
</feature>